<dbReference type="GO" id="GO:0005634">
    <property type="term" value="C:nucleus"/>
    <property type="evidence" value="ECO:0007669"/>
    <property type="project" value="TreeGrafter"/>
</dbReference>
<dbReference type="SUPFAM" id="SSF52821">
    <property type="entry name" value="Rhodanese/Cell cycle control phosphatase"/>
    <property type="match status" value="1"/>
</dbReference>
<dbReference type="Proteomes" id="UP001208570">
    <property type="component" value="Unassembled WGS sequence"/>
</dbReference>
<evidence type="ECO:0000313" key="10">
    <source>
        <dbReference type="Proteomes" id="UP001208570"/>
    </source>
</evidence>
<protein>
    <recommendedName>
        <fullName evidence="6">M-phase inducer phosphatase</fullName>
        <ecNumber evidence="6">3.1.3.48</ecNumber>
    </recommendedName>
</protein>
<dbReference type="InterPro" id="IPR001763">
    <property type="entry name" value="Rhodanese-like_dom"/>
</dbReference>
<dbReference type="GO" id="GO:0004725">
    <property type="term" value="F:protein tyrosine phosphatase activity"/>
    <property type="evidence" value="ECO:0007669"/>
    <property type="project" value="UniProtKB-UniRule"/>
</dbReference>
<dbReference type="EMBL" id="JAODUP010000908">
    <property type="protein sequence ID" value="KAK2142832.1"/>
    <property type="molecule type" value="Genomic_DNA"/>
</dbReference>
<gene>
    <name evidence="9" type="ORF">LSH36_908g00036</name>
</gene>
<dbReference type="GO" id="GO:0005737">
    <property type="term" value="C:cytoplasm"/>
    <property type="evidence" value="ECO:0007669"/>
    <property type="project" value="TreeGrafter"/>
</dbReference>
<dbReference type="GO" id="GO:0010971">
    <property type="term" value="P:positive regulation of G2/M transition of mitotic cell cycle"/>
    <property type="evidence" value="ECO:0007669"/>
    <property type="project" value="TreeGrafter"/>
</dbReference>
<dbReference type="InterPro" id="IPR036873">
    <property type="entry name" value="Rhodanese-like_dom_sf"/>
</dbReference>
<keyword evidence="6" id="KW-0498">Mitosis</keyword>
<keyword evidence="5 6" id="KW-0131">Cell cycle</keyword>
<dbReference type="SMART" id="SM00450">
    <property type="entry name" value="RHOD"/>
    <property type="match status" value="1"/>
</dbReference>
<reference evidence="9" key="1">
    <citation type="journal article" date="2023" name="Mol. Biol. Evol.">
        <title>Third-Generation Sequencing Reveals the Adaptive Role of the Epigenome in Three Deep-Sea Polychaetes.</title>
        <authorList>
            <person name="Perez M."/>
            <person name="Aroh O."/>
            <person name="Sun Y."/>
            <person name="Lan Y."/>
            <person name="Juniper S.K."/>
            <person name="Young C.R."/>
            <person name="Angers B."/>
            <person name="Qian P.Y."/>
        </authorList>
    </citation>
    <scope>NUCLEOTIDE SEQUENCE</scope>
    <source>
        <strain evidence="9">P08H-3</strain>
    </source>
</reference>
<name>A0AAD9IYB6_9ANNE</name>
<proteinExistence type="inferred from homology"/>
<keyword evidence="10" id="KW-1185">Reference proteome</keyword>
<evidence type="ECO:0000256" key="3">
    <source>
        <dbReference type="ARBA" id="ARBA00022801"/>
    </source>
</evidence>
<dbReference type="GO" id="GO:0032502">
    <property type="term" value="P:developmental process"/>
    <property type="evidence" value="ECO:0007669"/>
    <property type="project" value="UniProtKB-ARBA"/>
</dbReference>
<dbReference type="AlphaFoldDB" id="A0AAD9IYB6"/>
<dbReference type="PROSITE" id="PS50206">
    <property type="entry name" value="RHODANESE_3"/>
    <property type="match status" value="1"/>
</dbReference>
<evidence type="ECO:0000313" key="9">
    <source>
        <dbReference type="EMBL" id="KAK2142832.1"/>
    </source>
</evidence>
<evidence type="ECO:0000256" key="6">
    <source>
        <dbReference type="RuleBase" id="RU368028"/>
    </source>
</evidence>
<keyword evidence="3 6" id="KW-0378">Hydrolase</keyword>
<dbReference type="Pfam" id="PF00581">
    <property type="entry name" value="Rhodanese"/>
    <property type="match status" value="1"/>
</dbReference>
<evidence type="ECO:0000256" key="7">
    <source>
        <dbReference type="SAM" id="MobiDB-lite"/>
    </source>
</evidence>
<feature type="region of interest" description="Disordered" evidence="7">
    <location>
        <begin position="95"/>
        <end position="123"/>
    </location>
</feature>
<evidence type="ECO:0000256" key="1">
    <source>
        <dbReference type="ARBA" id="ARBA00011065"/>
    </source>
</evidence>
<comment type="caution">
    <text evidence="9">The sequence shown here is derived from an EMBL/GenBank/DDBJ whole genome shotgun (WGS) entry which is preliminary data.</text>
</comment>
<dbReference type="PANTHER" id="PTHR10828">
    <property type="entry name" value="M-PHASE INDUCER PHOSPHATASE DUAL SPECIFICITY PHOSPHATASE CDC25"/>
    <property type="match status" value="1"/>
</dbReference>
<evidence type="ECO:0000256" key="5">
    <source>
        <dbReference type="ARBA" id="ARBA00023306"/>
    </source>
</evidence>
<comment type="function">
    <text evidence="6">Tyrosine protein phosphatase which functions as a dosage-dependent inducer of mitotic progression.</text>
</comment>
<sequence length="373" mass="42426">MFSASFSGESDKSMAKKFSLFLDELNSPSPGLSRLAALPLPFTDINDYQVTSSEFLAPDNRSRDSGIGLDTSDCFHTSGFDSPFRFATSSFRNFDGSTPLKPRRIGTNSERGSSNKRRRTDSISRRVCRSRLDYNDDGDDSMDADGVLIPNIKNDSLTNCCSPSALNNSAVKSLFNDVDDDVIGDFSKPYCLPTVVGKHSDLKSITSDTLASLMDNRLSVKVGEFTILDCRYPYEYEGGHIHEAKNTWNRDQLHHIITDPDKTKINGRRRILVFHCEFSSERGPKMSRFLRQLDRDLHKDSYPALCFPELYLLDGGYKGFYEQFPELCEPNCYRTMLHPDHNKDLKYFRAKSKSCSHIKSRRKLDQRITFNCL</sequence>
<evidence type="ECO:0000256" key="2">
    <source>
        <dbReference type="ARBA" id="ARBA00022618"/>
    </source>
</evidence>
<dbReference type="EC" id="3.1.3.48" evidence="6"/>
<organism evidence="9 10">
    <name type="scientific">Paralvinella palmiformis</name>
    <dbReference type="NCBI Taxonomy" id="53620"/>
    <lineage>
        <taxon>Eukaryota</taxon>
        <taxon>Metazoa</taxon>
        <taxon>Spiralia</taxon>
        <taxon>Lophotrochozoa</taxon>
        <taxon>Annelida</taxon>
        <taxon>Polychaeta</taxon>
        <taxon>Sedentaria</taxon>
        <taxon>Canalipalpata</taxon>
        <taxon>Terebellida</taxon>
        <taxon>Terebelliformia</taxon>
        <taxon>Alvinellidae</taxon>
        <taxon>Paralvinella</taxon>
    </lineage>
</organism>
<comment type="catalytic activity">
    <reaction evidence="6">
        <text>O-phospho-L-tyrosyl-[protein] + H2O = L-tyrosyl-[protein] + phosphate</text>
        <dbReference type="Rhea" id="RHEA:10684"/>
        <dbReference type="Rhea" id="RHEA-COMP:10136"/>
        <dbReference type="Rhea" id="RHEA-COMP:20101"/>
        <dbReference type="ChEBI" id="CHEBI:15377"/>
        <dbReference type="ChEBI" id="CHEBI:43474"/>
        <dbReference type="ChEBI" id="CHEBI:46858"/>
        <dbReference type="ChEBI" id="CHEBI:61978"/>
        <dbReference type="EC" id="3.1.3.48"/>
    </reaction>
</comment>
<dbReference type="InterPro" id="IPR000751">
    <property type="entry name" value="MPI_Phosphatase"/>
</dbReference>
<dbReference type="GO" id="GO:0051301">
    <property type="term" value="P:cell division"/>
    <property type="evidence" value="ECO:0007669"/>
    <property type="project" value="UniProtKB-UniRule"/>
</dbReference>
<keyword evidence="4 6" id="KW-0904">Protein phosphatase</keyword>
<dbReference type="GO" id="GO:0110032">
    <property type="term" value="P:positive regulation of G2/MI transition of meiotic cell cycle"/>
    <property type="evidence" value="ECO:0007669"/>
    <property type="project" value="TreeGrafter"/>
</dbReference>
<feature type="domain" description="Rhodanese" evidence="8">
    <location>
        <begin position="221"/>
        <end position="329"/>
    </location>
</feature>
<keyword evidence="2 6" id="KW-0132">Cell division</keyword>
<dbReference type="FunFam" id="3.40.250.10:FF:000036">
    <property type="entry name" value="M-phase inducer phosphatase"/>
    <property type="match status" value="1"/>
</dbReference>
<dbReference type="PRINTS" id="PR00716">
    <property type="entry name" value="MPIPHPHTASE"/>
</dbReference>
<dbReference type="PANTHER" id="PTHR10828:SF17">
    <property type="entry name" value="PROTEIN-TYROSINE-PHOSPHATASE"/>
    <property type="match status" value="1"/>
</dbReference>
<comment type="similarity">
    <text evidence="1 6">Belongs to the MPI phosphatase family.</text>
</comment>
<evidence type="ECO:0000256" key="4">
    <source>
        <dbReference type="ARBA" id="ARBA00022912"/>
    </source>
</evidence>
<accession>A0AAD9IYB6</accession>
<evidence type="ECO:0000259" key="8">
    <source>
        <dbReference type="PROSITE" id="PS50206"/>
    </source>
</evidence>
<dbReference type="GO" id="GO:0009794">
    <property type="term" value="P:regulation of mitotic cell cycle, embryonic"/>
    <property type="evidence" value="ECO:0007669"/>
    <property type="project" value="UniProtKB-ARBA"/>
</dbReference>
<dbReference type="Gene3D" id="3.40.250.10">
    <property type="entry name" value="Rhodanese-like domain"/>
    <property type="match status" value="1"/>
</dbReference>
<dbReference type="CDD" id="cd01530">
    <property type="entry name" value="Cdc25"/>
    <property type="match status" value="1"/>
</dbReference>
<dbReference type="GO" id="GO:0000086">
    <property type="term" value="P:G2/M transition of mitotic cell cycle"/>
    <property type="evidence" value="ECO:0007669"/>
    <property type="project" value="TreeGrafter"/>
</dbReference>